<dbReference type="SUPFAM" id="SSF54637">
    <property type="entry name" value="Thioesterase/thiol ester dehydrase-isomerase"/>
    <property type="match status" value="1"/>
</dbReference>
<dbReference type="EMBL" id="CM035417">
    <property type="protein sequence ID" value="KAH7424209.1"/>
    <property type="molecule type" value="Genomic_DNA"/>
</dbReference>
<dbReference type="NCBIfam" id="TIGR00369">
    <property type="entry name" value="unchar_dom_1"/>
    <property type="match status" value="1"/>
</dbReference>
<dbReference type="GO" id="GO:0047617">
    <property type="term" value="F:fatty acyl-CoA hydrolase activity"/>
    <property type="evidence" value="ECO:0007669"/>
    <property type="project" value="InterPro"/>
</dbReference>
<dbReference type="PANTHER" id="PTHR21660">
    <property type="entry name" value="THIOESTERASE SUPERFAMILY MEMBER-RELATED"/>
    <property type="match status" value="1"/>
</dbReference>
<gene>
    <name evidence="4" type="ORF">KP509_12G095300</name>
</gene>
<dbReference type="InterPro" id="IPR039298">
    <property type="entry name" value="ACOT13"/>
</dbReference>
<dbReference type="PANTHER" id="PTHR21660:SF1">
    <property type="entry name" value="ACYL-COENZYME A THIOESTERASE 13"/>
    <property type="match status" value="1"/>
</dbReference>
<feature type="domain" description="Thioesterase" evidence="3">
    <location>
        <begin position="87"/>
        <end position="161"/>
    </location>
</feature>
<protein>
    <recommendedName>
        <fullName evidence="3">Thioesterase domain-containing protein</fullName>
    </recommendedName>
</protein>
<evidence type="ECO:0000313" key="5">
    <source>
        <dbReference type="Proteomes" id="UP000825935"/>
    </source>
</evidence>
<organism evidence="4 5">
    <name type="scientific">Ceratopteris richardii</name>
    <name type="common">Triangle waterfern</name>
    <dbReference type="NCBI Taxonomy" id="49495"/>
    <lineage>
        <taxon>Eukaryota</taxon>
        <taxon>Viridiplantae</taxon>
        <taxon>Streptophyta</taxon>
        <taxon>Embryophyta</taxon>
        <taxon>Tracheophyta</taxon>
        <taxon>Polypodiopsida</taxon>
        <taxon>Polypodiidae</taxon>
        <taxon>Polypodiales</taxon>
        <taxon>Pteridineae</taxon>
        <taxon>Pteridaceae</taxon>
        <taxon>Parkerioideae</taxon>
        <taxon>Ceratopteris</taxon>
    </lineage>
</organism>
<keyword evidence="5" id="KW-1185">Reference proteome</keyword>
<comment type="similarity">
    <text evidence="1">Belongs to the thioesterase PaaI family.</text>
</comment>
<dbReference type="Gene3D" id="3.10.129.10">
    <property type="entry name" value="Hotdog Thioesterase"/>
    <property type="match status" value="1"/>
</dbReference>
<name>A0A8T2TUN2_CERRI</name>
<evidence type="ECO:0000256" key="2">
    <source>
        <dbReference type="ARBA" id="ARBA00022801"/>
    </source>
</evidence>
<dbReference type="InterPro" id="IPR006683">
    <property type="entry name" value="Thioestr_dom"/>
</dbReference>
<reference evidence="4" key="1">
    <citation type="submission" date="2021-08" db="EMBL/GenBank/DDBJ databases">
        <title>WGS assembly of Ceratopteris richardii.</title>
        <authorList>
            <person name="Marchant D.B."/>
            <person name="Chen G."/>
            <person name="Jenkins J."/>
            <person name="Shu S."/>
            <person name="Leebens-Mack J."/>
            <person name="Grimwood J."/>
            <person name="Schmutz J."/>
            <person name="Soltis P."/>
            <person name="Soltis D."/>
            <person name="Chen Z.-H."/>
        </authorList>
    </citation>
    <scope>NUCLEOTIDE SEQUENCE</scope>
    <source>
        <strain evidence="4">Whitten #5841</strain>
        <tissue evidence="4">Leaf</tissue>
    </source>
</reference>
<sequence length="178" mass="19029">MLSMSISARHEPMDPVLKESPSHEVNLAVRWVSIMSKLAPPSDRQQGSHALLPTLLCRNLVVDLLHSQPGHLFFTLKVTSGIANRYETLHGGAIGSLVEILGCAAIISITGSSTGSVSDINISYISGTPVKEELDLEAHVLKVGNKIAVASVDIRHKVSGKVAAQGRVTMYLNVDSKL</sequence>
<evidence type="ECO:0000313" key="4">
    <source>
        <dbReference type="EMBL" id="KAH7424209.1"/>
    </source>
</evidence>
<dbReference type="OMA" id="CAIRVHA"/>
<accession>A0A8T2TUN2</accession>
<dbReference type="InterPro" id="IPR029069">
    <property type="entry name" value="HotDog_dom_sf"/>
</dbReference>
<keyword evidence="2" id="KW-0378">Hydrolase</keyword>
<dbReference type="Proteomes" id="UP000825935">
    <property type="component" value="Chromosome 12"/>
</dbReference>
<dbReference type="InterPro" id="IPR003736">
    <property type="entry name" value="PAAI_dom"/>
</dbReference>
<evidence type="ECO:0000259" key="3">
    <source>
        <dbReference type="Pfam" id="PF03061"/>
    </source>
</evidence>
<dbReference type="Pfam" id="PF03061">
    <property type="entry name" value="4HBT"/>
    <property type="match status" value="1"/>
</dbReference>
<dbReference type="CDD" id="cd03443">
    <property type="entry name" value="PaaI_thioesterase"/>
    <property type="match status" value="1"/>
</dbReference>
<comment type="caution">
    <text evidence="4">The sequence shown here is derived from an EMBL/GenBank/DDBJ whole genome shotgun (WGS) entry which is preliminary data.</text>
</comment>
<evidence type="ECO:0000256" key="1">
    <source>
        <dbReference type="ARBA" id="ARBA00008324"/>
    </source>
</evidence>
<dbReference type="AlphaFoldDB" id="A0A8T2TUN2"/>
<proteinExistence type="inferred from homology"/>
<dbReference type="OrthoDB" id="46529at2759"/>